<dbReference type="InterPro" id="IPR017873">
    <property type="entry name" value="Cys-rich_GLG1_repeat_euk"/>
</dbReference>
<dbReference type="InterPro" id="IPR039728">
    <property type="entry name" value="GLG1"/>
</dbReference>
<feature type="coiled-coil region" evidence="8">
    <location>
        <begin position="354"/>
        <end position="411"/>
    </location>
</feature>
<evidence type="ECO:0000256" key="1">
    <source>
        <dbReference type="ARBA" id="ARBA00004479"/>
    </source>
</evidence>
<keyword evidence="7" id="KW-0325">Glycoprotein</keyword>
<proteinExistence type="predicted"/>
<keyword evidence="8" id="KW-0175">Coiled coil</keyword>
<dbReference type="PROSITE" id="PS51289">
    <property type="entry name" value="GLG1_C_RICH"/>
    <property type="match status" value="1"/>
</dbReference>
<evidence type="ECO:0000256" key="5">
    <source>
        <dbReference type="ARBA" id="ARBA00022989"/>
    </source>
</evidence>
<comment type="caution">
    <text evidence="10">The sequence shown here is derived from an EMBL/GenBank/DDBJ whole genome shotgun (WGS) entry which is preliminary data.</text>
</comment>
<evidence type="ECO:0000313" key="10">
    <source>
        <dbReference type="EMBL" id="KAK3280358.1"/>
    </source>
</evidence>
<dbReference type="GO" id="GO:0000139">
    <property type="term" value="C:Golgi membrane"/>
    <property type="evidence" value="ECO:0007669"/>
    <property type="project" value="InterPro"/>
</dbReference>
<protein>
    <recommendedName>
        <fullName evidence="12">Golgi apparatus protein 1</fullName>
    </recommendedName>
</protein>
<dbReference type="Pfam" id="PF00839">
    <property type="entry name" value="Cys_rich_FGFR"/>
    <property type="match status" value="2"/>
</dbReference>
<reference evidence="10 11" key="1">
    <citation type="journal article" date="2015" name="Genome Biol. Evol.">
        <title>Comparative Genomics of a Bacterivorous Green Alga Reveals Evolutionary Causalities and Consequences of Phago-Mixotrophic Mode of Nutrition.</title>
        <authorList>
            <person name="Burns J.A."/>
            <person name="Paasch A."/>
            <person name="Narechania A."/>
            <person name="Kim E."/>
        </authorList>
    </citation>
    <scope>NUCLEOTIDE SEQUENCE [LARGE SCALE GENOMIC DNA]</scope>
    <source>
        <strain evidence="10 11">PLY_AMNH</strain>
    </source>
</reference>
<evidence type="ECO:0008006" key="12">
    <source>
        <dbReference type="Google" id="ProtNLM"/>
    </source>
</evidence>
<name>A0AAE0GLZ2_9CHLO</name>
<keyword evidence="4" id="KW-0677">Repeat</keyword>
<evidence type="ECO:0000256" key="4">
    <source>
        <dbReference type="ARBA" id="ARBA00022737"/>
    </source>
</evidence>
<keyword evidence="11" id="KW-1185">Reference proteome</keyword>
<keyword evidence="6 9" id="KW-0472">Membrane</keyword>
<keyword evidence="2 9" id="KW-0812">Transmembrane</keyword>
<accession>A0AAE0GLZ2</accession>
<gene>
    <name evidence="10" type="ORF">CYMTET_11802</name>
</gene>
<dbReference type="AlphaFoldDB" id="A0AAE0GLZ2"/>
<dbReference type="InterPro" id="IPR001893">
    <property type="entry name" value="Cys-rich_GLG1_repeat"/>
</dbReference>
<dbReference type="EMBL" id="LGRX02004429">
    <property type="protein sequence ID" value="KAK3280358.1"/>
    <property type="molecule type" value="Genomic_DNA"/>
</dbReference>
<evidence type="ECO:0000256" key="9">
    <source>
        <dbReference type="SAM" id="Phobius"/>
    </source>
</evidence>
<evidence type="ECO:0000256" key="8">
    <source>
        <dbReference type="SAM" id="Coils"/>
    </source>
</evidence>
<evidence type="ECO:0000256" key="2">
    <source>
        <dbReference type="ARBA" id="ARBA00022692"/>
    </source>
</evidence>
<dbReference type="PANTHER" id="PTHR11884:SF1">
    <property type="entry name" value="GOLGI APPARATUS PROTEIN 1"/>
    <property type="match status" value="1"/>
</dbReference>
<feature type="transmembrane region" description="Helical" evidence="9">
    <location>
        <begin position="420"/>
        <end position="442"/>
    </location>
</feature>
<evidence type="ECO:0000313" key="11">
    <source>
        <dbReference type="Proteomes" id="UP001190700"/>
    </source>
</evidence>
<evidence type="ECO:0000256" key="3">
    <source>
        <dbReference type="ARBA" id="ARBA00022729"/>
    </source>
</evidence>
<keyword evidence="5 9" id="KW-1133">Transmembrane helix</keyword>
<evidence type="ECO:0000256" key="6">
    <source>
        <dbReference type="ARBA" id="ARBA00023136"/>
    </source>
</evidence>
<comment type="subcellular location">
    <subcellularLocation>
        <location evidence="1">Membrane</location>
        <topology evidence="1">Single-pass type I membrane protein</topology>
    </subcellularLocation>
</comment>
<dbReference type="Proteomes" id="UP001190700">
    <property type="component" value="Unassembled WGS sequence"/>
</dbReference>
<keyword evidence="3" id="KW-0732">Signal</keyword>
<sequence length="465" mass="50872">MHIFFEGVSERWGWSWGHLHQDVSYGRGRKLACLQDKRAQDDELLRVKPGTGTMSWGCRSATGPGRATEDGELLRGKAWDPGTVEAPSCRNAVLRTMIHAADNWKLSRPLAEACLPDVKRLCKGVSGGSGKVHECLRRKEAELSAECKEAEKKAEAAEAEDIRLKPELERVCSEAITVHCKDVAPGGGRVINCLIEKASTEPTFPIPCGKRMKNLLDRGMVRLAFNPRVKGACKAVLDEHCSGDSMVTQENSPGLQCLMDHELPVQCQNEVGRNVALALRMYSFNRQLTSVCNNDATQLCGVDNSTIPYSKFGSISECLLRASDRLSGGCWRLVTMPLKVVTPQESVLGAQLMLEKMQSKINEQQNSISDMAQELSRANRAKGDTKQIEQNQELVEAVDNLTNELRASKNQKKSFMVLEGWPAVIAVCSVGIVLAVAGFVGFQKYGASSSAESQSGKGIVYVDKS</sequence>
<evidence type="ECO:0000256" key="7">
    <source>
        <dbReference type="ARBA" id="ARBA00023180"/>
    </source>
</evidence>
<feature type="coiled-coil region" evidence="8">
    <location>
        <begin position="133"/>
        <end position="160"/>
    </location>
</feature>
<organism evidence="10 11">
    <name type="scientific">Cymbomonas tetramitiformis</name>
    <dbReference type="NCBI Taxonomy" id="36881"/>
    <lineage>
        <taxon>Eukaryota</taxon>
        <taxon>Viridiplantae</taxon>
        <taxon>Chlorophyta</taxon>
        <taxon>Pyramimonadophyceae</taxon>
        <taxon>Pyramimonadales</taxon>
        <taxon>Pyramimonadaceae</taxon>
        <taxon>Cymbomonas</taxon>
    </lineage>
</organism>
<dbReference type="PANTHER" id="PTHR11884">
    <property type="entry name" value="SELECTIN LIGAND RELATED"/>
    <property type="match status" value="1"/>
</dbReference>